<dbReference type="Proteomes" id="UP000708148">
    <property type="component" value="Unassembled WGS sequence"/>
</dbReference>
<comment type="caution">
    <text evidence="1">The sequence shown here is derived from an EMBL/GenBank/DDBJ whole genome shotgun (WGS) entry which is preliminary data.</text>
</comment>
<evidence type="ECO:0000313" key="2">
    <source>
        <dbReference type="Proteomes" id="UP000708148"/>
    </source>
</evidence>
<sequence>MAAGLRRLAFEEGGGMRCAVLGLGGVPGTPARAAPRLRLARAADAPCCEISAPRLWRLRRSRLAMSRGPLRMSASLVGWNRGQKLALPPFGRLWGLQGGNGGVKLRAVLPIG</sequence>
<proteinExistence type="predicted"/>
<protein>
    <submittedName>
        <fullName evidence="1">Uncharacterized protein</fullName>
    </submittedName>
</protein>
<gene>
    <name evidence="1" type="ORF">OSTQU699_LOCUS3804</name>
</gene>
<accession>A0A8S1IU32</accession>
<reference evidence="1" key="1">
    <citation type="submission" date="2020-12" db="EMBL/GenBank/DDBJ databases">
        <authorList>
            <person name="Iha C."/>
        </authorList>
    </citation>
    <scope>NUCLEOTIDE SEQUENCE</scope>
</reference>
<dbReference type="AlphaFoldDB" id="A0A8S1IU32"/>
<name>A0A8S1IU32_9CHLO</name>
<dbReference type="EMBL" id="CAJHUC010000829">
    <property type="protein sequence ID" value="CAD7698443.1"/>
    <property type="molecule type" value="Genomic_DNA"/>
</dbReference>
<evidence type="ECO:0000313" key="1">
    <source>
        <dbReference type="EMBL" id="CAD7698443.1"/>
    </source>
</evidence>
<keyword evidence="2" id="KW-1185">Reference proteome</keyword>
<organism evidence="1 2">
    <name type="scientific">Ostreobium quekettii</name>
    <dbReference type="NCBI Taxonomy" id="121088"/>
    <lineage>
        <taxon>Eukaryota</taxon>
        <taxon>Viridiplantae</taxon>
        <taxon>Chlorophyta</taxon>
        <taxon>core chlorophytes</taxon>
        <taxon>Ulvophyceae</taxon>
        <taxon>TCBD clade</taxon>
        <taxon>Bryopsidales</taxon>
        <taxon>Ostreobineae</taxon>
        <taxon>Ostreobiaceae</taxon>
        <taxon>Ostreobium</taxon>
    </lineage>
</organism>